<dbReference type="SUPFAM" id="SSF111278">
    <property type="entry name" value="SSo0622-like"/>
    <property type="match status" value="1"/>
</dbReference>
<evidence type="ECO:0000256" key="4">
    <source>
        <dbReference type="ARBA" id="ARBA00022603"/>
    </source>
</evidence>
<dbReference type="Proteomes" id="UP000242525">
    <property type="component" value="Unassembled WGS sequence"/>
</dbReference>
<evidence type="ECO:0000256" key="12">
    <source>
        <dbReference type="SAM" id="MobiDB-lite"/>
    </source>
</evidence>
<evidence type="ECO:0000256" key="8">
    <source>
        <dbReference type="ARBA" id="ARBA00030554"/>
    </source>
</evidence>
<comment type="catalytic activity">
    <reaction evidence="9">
        <text>4-demethyl-7-[(3S)-3-amino-3-carboxypropyl]wyosine(37) in tRNA(Phe) + S-adenosyl-L-methionine = 7-[(3S)-3-amino-3-carboxypropyl]wyosine(37) in tRNA(Phe) + S-adenosyl-L-homocysteine + H(+)</text>
        <dbReference type="Rhea" id="RHEA:36635"/>
        <dbReference type="Rhea" id="RHEA-COMP:10378"/>
        <dbReference type="Rhea" id="RHEA-COMP:10379"/>
        <dbReference type="ChEBI" id="CHEBI:15378"/>
        <dbReference type="ChEBI" id="CHEBI:57856"/>
        <dbReference type="ChEBI" id="CHEBI:59789"/>
        <dbReference type="ChEBI" id="CHEBI:73543"/>
        <dbReference type="ChEBI" id="CHEBI:73550"/>
        <dbReference type="EC" id="2.1.1.282"/>
    </reaction>
</comment>
<keyword evidence="7" id="KW-0819">tRNA processing</keyword>
<comment type="similarity">
    <text evidence="2">Belongs to the TYW3 family.</text>
</comment>
<dbReference type="EMBL" id="CCBN010000018">
    <property type="protein sequence ID" value="CDO57119.1"/>
    <property type="molecule type" value="Genomic_DNA"/>
</dbReference>
<keyword evidence="15" id="KW-1185">Reference proteome</keyword>
<feature type="compositionally biased region" description="Basic and acidic residues" evidence="12">
    <location>
        <begin position="282"/>
        <end position="313"/>
    </location>
</feature>
<name>A0A0J9XHR4_GEOCN</name>
<evidence type="ECO:0000256" key="1">
    <source>
        <dbReference type="ARBA" id="ARBA00004797"/>
    </source>
</evidence>
<dbReference type="FunFam" id="3.30.1960.10:FF:000003">
    <property type="entry name" value="tRNA methyltransferase"/>
    <property type="match status" value="1"/>
</dbReference>
<dbReference type="GO" id="GO:0008168">
    <property type="term" value="F:methyltransferase activity"/>
    <property type="evidence" value="ECO:0007669"/>
    <property type="project" value="UniProtKB-KW"/>
</dbReference>
<keyword evidence="6" id="KW-0949">S-adenosyl-L-methionine</keyword>
<dbReference type="PANTHER" id="PTHR48418:SF1">
    <property type="entry name" value="TRNA WYBUTOSINE-SYNTHESIZING PROTEIN 3"/>
    <property type="match status" value="1"/>
</dbReference>
<sequence length="333" mass="37113">MSSNSNDPFTQKKRFILEQIGSPDGTDLSPKGSIDEPLLDLIGLINTHPDMVTTSSCSGRLSVFLEGSKHHLGGGAAMSGTGNDGQQQVQKVGGKGLGGKWLYISHEPETINSEAWWQTVKETNELDEDEEISKEDLENRYVLYKFEAMILHVKCRDRETANQLYTTAMAAGFRESGIGSNNLVGIRISLKLDVPIAKLDPATGHLVPLLSDEFVVDHLDLMMRDRFRENFRRRDVLHRGIARDFFTSPNGQDKPDTSTPKRFTDQTQGLSAASTVAAGASGKEDKDARRERKRREGLLRQADRQKEKAEARLLKQQQEQDQQQTPSSTESTN</sequence>
<feature type="domain" description="tRNA wybutosine-synthesizing protein" evidence="13">
    <location>
        <begin position="11"/>
        <end position="241"/>
    </location>
</feature>
<comment type="caution">
    <text evidence="14">The sequence shown here is derived from an EMBL/GenBank/DDBJ whole genome shotgun (WGS) entry which is preliminary data.</text>
</comment>
<dbReference type="PANTHER" id="PTHR48418">
    <property type="entry name" value="TRNA WYBUTOSINE-SYNTHESIZING PROTEIN 3"/>
    <property type="match status" value="1"/>
</dbReference>
<evidence type="ECO:0000256" key="7">
    <source>
        <dbReference type="ARBA" id="ARBA00022694"/>
    </source>
</evidence>
<evidence type="ECO:0000256" key="10">
    <source>
        <dbReference type="ARBA" id="ARBA00058049"/>
    </source>
</evidence>
<dbReference type="STRING" id="1173061.A0A0J9XHR4"/>
<dbReference type="OrthoDB" id="263283at2759"/>
<dbReference type="Pfam" id="PF02676">
    <property type="entry name" value="TYW3"/>
    <property type="match status" value="1"/>
</dbReference>
<evidence type="ECO:0000256" key="11">
    <source>
        <dbReference type="ARBA" id="ARBA00069229"/>
    </source>
</evidence>
<keyword evidence="4 14" id="KW-0489">Methyltransferase</keyword>
<evidence type="ECO:0000256" key="9">
    <source>
        <dbReference type="ARBA" id="ARBA00049202"/>
    </source>
</evidence>
<reference evidence="14" key="1">
    <citation type="submission" date="2014-03" db="EMBL/GenBank/DDBJ databases">
        <authorList>
            <person name="Casaregola S."/>
        </authorList>
    </citation>
    <scope>NUCLEOTIDE SEQUENCE [LARGE SCALE GENOMIC DNA]</scope>
    <source>
        <strain evidence="14">CLIB 918</strain>
    </source>
</reference>
<dbReference type="GO" id="GO:0008033">
    <property type="term" value="P:tRNA processing"/>
    <property type="evidence" value="ECO:0007669"/>
    <property type="project" value="UniProtKB-KW"/>
</dbReference>
<evidence type="ECO:0000256" key="6">
    <source>
        <dbReference type="ARBA" id="ARBA00022691"/>
    </source>
</evidence>
<evidence type="ECO:0000259" key="13">
    <source>
        <dbReference type="Pfam" id="PF02676"/>
    </source>
</evidence>
<proteinExistence type="inferred from homology"/>
<feature type="region of interest" description="Disordered" evidence="12">
    <location>
        <begin position="245"/>
        <end position="333"/>
    </location>
</feature>
<accession>A0A0J9XHR4</accession>
<evidence type="ECO:0000256" key="3">
    <source>
        <dbReference type="ARBA" id="ARBA00012750"/>
    </source>
</evidence>
<organism evidence="14 15">
    <name type="scientific">Geotrichum candidum</name>
    <name type="common">Oospora lactis</name>
    <name type="synonym">Dipodascus geotrichum</name>
    <dbReference type="NCBI Taxonomy" id="1173061"/>
    <lineage>
        <taxon>Eukaryota</taxon>
        <taxon>Fungi</taxon>
        <taxon>Dikarya</taxon>
        <taxon>Ascomycota</taxon>
        <taxon>Saccharomycotina</taxon>
        <taxon>Dipodascomycetes</taxon>
        <taxon>Dipodascales</taxon>
        <taxon>Dipodascaceae</taxon>
        <taxon>Geotrichum</taxon>
    </lineage>
</organism>
<gene>
    <name evidence="14" type="ORF">BN980_GECA18s02573g</name>
</gene>
<feature type="compositionally biased region" description="Polar residues" evidence="12">
    <location>
        <begin position="247"/>
        <end position="268"/>
    </location>
</feature>
<evidence type="ECO:0000313" key="14">
    <source>
        <dbReference type="EMBL" id="CDO57119.1"/>
    </source>
</evidence>
<comment type="pathway">
    <text evidence="1">tRNA modification; wybutosine-tRNA(Phe) biosynthesis.</text>
</comment>
<evidence type="ECO:0000313" key="15">
    <source>
        <dbReference type="Proteomes" id="UP000242525"/>
    </source>
</evidence>
<protein>
    <recommendedName>
        <fullName evidence="11">tRNA wybutosine-synthesizing protein 3</fullName>
        <ecNumber evidence="3">2.1.1.282</ecNumber>
    </recommendedName>
    <alternativeName>
        <fullName evidence="8">tRNA(Phe) 7-((3-amino-3-carboxypropyl)-4-demethylwyosine(37)-N(4))-methyltransferase</fullName>
    </alternativeName>
</protein>
<keyword evidence="5" id="KW-0808">Transferase</keyword>
<feature type="compositionally biased region" description="Low complexity" evidence="12">
    <location>
        <begin position="269"/>
        <end position="281"/>
    </location>
</feature>
<dbReference type="EC" id="2.1.1.282" evidence="3"/>
<dbReference type="InterPro" id="IPR003827">
    <property type="entry name" value="tRNA_yW-synthesising"/>
</dbReference>
<dbReference type="AlphaFoldDB" id="A0A0J9XHR4"/>
<evidence type="ECO:0000256" key="2">
    <source>
        <dbReference type="ARBA" id="ARBA00008569"/>
    </source>
</evidence>
<comment type="function">
    <text evidence="10">S-adenosyl-L-methionine-dependent methyltransferase that acts as a component of the wybutosine biosynthesis pathway. Wybutosine is a hyper modified guanosine with a tricyclic base found at the 3'-position adjacent to the anticodon of eukaryotic phenylalanine tRNA. Probably methylates N-4 position of wybutosine-86 to produce wybutosine-72.</text>
</comment>
<evidence type="ECO:0000256" key="5">
    <source>
        <dbReference type="ARBA" id="ARBA00022679"/>
    </source>
</evidence>
<dbReference type="Gene3D" id="3.30.1960.10">
    <property type="entry name" value="tRNA wybutosine-synthesizing-like"/>
    <property type="match status" value="1"/>
</dbReference>
<dbReference type="GO" id="GO:0032259">
    <property type="term" value="P:methylation"/>
    <property type="evidence" value="ECO:0007669"/>
    <property type="project" value="UniProtKB-KW"/>
</dbReference>
<dbReference type="InterPro" id="IPR036602">
    <property type="entry name" value="tRNA_yW-synthesising-like_sf"/>
</dbReference>